<keyword evidence="1" id="KW-0472">Membrane</keyword>
<dbReference type="EMBL" id="FUWG01000007">
    <property type="protein sequence ID" value="SJZ39136.1"/>
    <property type="molecule type" value="Genomic_DNA"/>
</dbReference>
<dbReference type="AlphaFoldDB" id="A0A1T4K9R5"/>
<keyword evidence="3" id="KW-1185">Reference proteome</keyword>
<dbReference type="OrthoDB" id="361418at2"/>
<dbReference type="STRING" id="261392.SAMN02745149_01065"/>
<feature type="transmembrane region" description="Helical" evidence="1">
    <location>
        <begin position="12"/>
        <end position="33"/>
    </location>
</feature>
<name>A0A1T4K9R5_TREPO</name>
<gene>
    <name evidence="2" type="ORF">SAMN02745149_01065</name>
</gene>
<protein>
    <submittedName>
        <fullName evidence="2">Uncharacterized protein</fullName>
    </submittedName>
</protein>
<organism evidence="2 3">
    <name type="scientific">Treponema porcinum</name>
    <dbReference type="NCBI Taxonomy" id="261392"/>
    <lineage>
        <taxon>Bacteria</taxon>
        <taxon>Pseudomonadati</taxon>
        <taxon>Spirochaetota</taxon>
        <taxon>Spirochaetia</taxon>
        <taxon>Spirochaetales</taxon>
        <taxon>Treponemataceae</taxon>
        <taxon>Treponema</taxon>
    </lineage>
</organism>
<dbReference type="Proteomes" id="UP000190423">
    <property type="component" value="Unassembled WGS sequence"/>
</dbReference>
<keyword evidence="1" id="KW-0812">Transmembrane</keyword>
<evidence type="ECO:0000256" key="1">
    <source>
        <dbReference type="SAM" id="Phobius"/>
    </source>
</evidence>
<keyword evidence="1" id="KW-1133">Transmembrane helix</keyword>
<evidence type="ECO:0000313" key="2">
    <source>
        <dbReference type="EMBL" id="SJZ39136.1"/>
    </source>
</evidence>
<proteinExistence type="predicted"/>
<sequence>MMRKSARFFTVLFNVIFSFVLFFFVLNAVLFGLCFPAGTMLPLPEYQILRVNVLSKSRSFSGSSVSARIAILDMQGNDCAVIERSWNGDYLYVTFRTAEFNGKTFFFPEKIYGSESAVLKKSFGSHKRGTNLLSYYLENNQCFLTGNRSSYLHRKNMFILARFAFSPMAAVASGFSSRYTVNLSECEPEKDYGVFTGSEDGLVLRLQ</sequence>
<reference evidence="2 3" key="1">
    <citation type="submission" date="2017-02" db="EMBL/GenBank/DDBJ databases">
        <authorList>
            <person name="Peterson S.W."/>
        </authorList>
    </citation>
    <scope>NUCLEOTIDE SEQUENCE [LARGE SCALE GENOMIC DNA]</scope>
    <source>
        <strain evidence="2 3">ATCC BAA-908</strain>
    </source>
</reference>
<accession>A0A1T4K9R5</accession>
<dbReference type="RefSeq" id="WP_078932984.1">
    <property type="nucleotide sequence ID" value="NZ_FUWG01000007.1"/>
</dbReference>
<dbReference type="GeneID" id="78316364"/>
<evidence type="ECO:0000313" key="3">
    <source>
        <dbReference type="Proteomes" id="UP000190423"/>
    </source>
</evidence>